<evidence type="ECO:0008006" key="2">
    <source>
        <dbReference type="Google" id="ProtNLM"/>
    </source>
</evidence>
<accession>A0A3B1A9S0</accession>
<gene>
    <name evidence="1" type="ORF">MNBD_GAMMA22-888</name>
</gene>
<proteinExistence type="predicted"/>
<dbReference type="EMBL" id="UOFS01000046">
    <property type="protein sequence ID" value="VAX00772.1"/>
    <property type="molecule type" value="Genomic_DNA"/>
</dbReference>
<organism evidence="1">
    <name type="scientific">hydrothermal vent metagenome</name>
    <dbReference type="NCBI Taxonomy" id="652676"/>
    <lineage>
        <taxon>unclassified sequences</taxon>
        <taxon>metagenomes</taxon>
        <taxon>ecological metagenomes</taxon>
    </lineage>
</organism>
<dbReference type="AlphaFoldDB" id="A0A3B1A9S0"/>
<sequence length="66" mass="7418">MVFTKKFNLVYLLKITGLITVLGLLSACHSLPIHHGYGHSSSYSTTVYQSYDAHPVKRIRSVSRSH</sequence>
<protein>
    <recommendedName>
        <fullName evidence="2">Lipoprotein</fullName>
    </recommendedName>
</protein>
<evidence type="ECO:0000313" key="1">
    <source>
        <dbReference type="EMBL" id="VAX00772.1"/>
    </source>
</evidence>
<reference evidence="1" key="1">
    <citation type="submission" date="2018-06" db="EMBL/GenBank/DDBJ databases">
        <authorList>
            <person name="Zhirakovskaya E."/>
        </authorList>
    </citation>
    <scope>NUCLEOTIDE SEQUENCE</scope>
</reference>
<dbReference type="PROSITE" id="PS51257">
    <property type="entry name" value="PROKAR_LIPOPROTEIN"/>
    <property type="match status" value="1"/>
</dbReference>
<name>A0A3B1A9S0_9ZZZZ</name>